<dbReference type="EMBL" id="JAJUOL010000151">
    <property type="protein sequence ID" value="MCH3852507.1"/>
    <property type="molecule type" value="Genomic_DNA"/>
</dbReference>
<sequence>IHICRGNYRSRYVASGGYMKVAKKLFGELRVDKFFLEFDDERAGNFEPLKYINDSNCGFRNSY</sequence>
<reference evidence="1" key="1">
    <citation type="submission" date="2021-12" db="EMBL/GenBank/DDBJ databases">
        <title>Prevalence of phenicol resistance gene fexA in Campylobacter isolated from poultry supply chain.</title>
        <authorList>
            <person name="Tang B."/>
            <person name="Zheng X."/>
            <person name="Lin J."/>
            <person name="Lin R."/>
            <person name="Yang H."/>
            <person name="Shen Z."/>
            <person name="Xia F."/>
        </authorList>
    </citation>
    <scope>NUCLEOTIDE SEQUENCE</scope>
    <source>
        <strain evidence="1">CJHN2011004</strain>
    </source>
</reference>
<dbReference type="PANTHER" id="PTHR43844:SF1">
    <property type="entry name" value="METHIONINE SYNTHASE"/>
    <property type="match status" value="1"/>
</dbReference>
<feature type="non-terminal residue" evidence="1">
    <location>
        <position position="1"/>
    </location>
</feature>
<dbReference type="PANTHER" id="PTHR43844">
    <property type="entry name" value="METHIONINE SYNTHASE"/>
    <property type="match status" value="1"/>
</dbReference>
<dbReference type="AlphaFoldDB" id="A0AAW5EKK7"/>
<dbReference type="InterPro" id="IPR038071">
    <property type="entry name" value="UROD/MetE-like_sf"/>
</dbReference>
<organism evidence="1 2">
    <name type="scientific">Campylobacter jejuni</name>
    <dbReference type="NCBI Taxonomy" id="197"/>
    <lineage>
        <taxon>Bacteria</taxon>
        <taxon>Pseudomonadati</taxon>
        <taxon>Campylobacterota</taxon>
        <taxon>Epsilonproteobacteria</taxon>
        <taxon>Campylobacterales</taxon>
        <taxon>Campylobacteraceae</taxon>
        <taxon>Campylobacter</taxon>
    </lineage>
</organism>
<gene>
    <name evidence="1" type="ORF">LZC39_10420</name>
</gene>
<name>A0AAW5EKK7_CAMJU</name>
<evidence type="ECO:0000313" key="2">
    <source>
        <dbReference type="Proteomes" id="UP001199644"/>
    </source>
</evidence>
<accession>A0AAW5EKK7</accession>
<dbReference type="Gene3D" id="3.20.20.210">
    <property type="match status" value="1"/>
</dbReference>
<proteinExistence type="predicted"/>
<dbReference type="SUPFAM" id="SSF51726">
    <property type="entry name" value="UROD/MetE-like"/>
    <property type="match status" value="1"/>
</dbReference>
<dbReference type="Proteomes" id="UP001199644">
    <property type="component" value="Unassembled WGS sequence"/>
</dbReference>
<protein>
    <submittedName>
        <fullName evidence="1">Uncharacterized protein</fullName>
    </submittedName>
</protein>
<comment type="caution">
    <text evidence="1">The sequence shown here is derived from an EMBL/GenBank/DDBJ whole genome shotgun (WGS) entry which is preliminary data.</text>
</comment>
<evidence type="ECO:0000313" key="1">
    <source>
        <dbReference type="EMBL" id="MCH3852507.1"/>
    </source>
</evidence>